<feature type="transmembrane region" description="Helical" evidence="6">
    <location>
        <begin position="271"/>
        <end position="296"/>
    </location>
</feature>
<dbReference type="Pfam" id="PF02653">
    <property type="entry name" value="BPD_transp_2"/>
    <property type="match status" value="1"/>
</dbReference>
<feature type="transmembrane region" description="Helical" evidence="6">
    <location>
        <begin position="183"/>
        <end position="201"/>
    </location>
</feature>
<proteinExistence type="predicted"/>
<dbReference type="InterPro" id="IPR001851">
    <property type="entry name" value="ABC_transp_permease"/>
</dbReference>
<keyword evidence="2" id="KW-1003">Cell membrane</keyword>
<keyword evidence="8" id="KW-1185">Reference proteome</keyword>
<dbReference type="Proteomes" id="UP001156690">
    <property type="component" value="Unassembled WGS sequence"/>
</dbReference>
<evidence type="ECO:0000256" key="5">
    <source>
        <dbReference type="ARBA" id="ARBA00023136"/>
    </source>
</evidence>
<name>A0AAV5NXZ8_9VIBR</name>
<evidence type="ECO:0000256" key="2">
    <source>
        <dbReference type="ARBA" id="ARBA00022475"/>
    </source>
</evidence>
<feature type="transmembrane region" description="Helical" evidence="6">
    <location>
        <begin position="234"/>
        <end position="251"/>
    </location>
</feature>
<feature type="transmembrane region" description="Helical" evidence="6">
    <location>
        <begin position="48"/>
        <end position="67"/>
    </location>
</feature>
<feature type="transmembrane region" description="Helical" evidence="6">
    <location>
        <begin position="21"/>
        <end position="42"/>
    </location>
</feature>
<keyword evidence="3 6" id="KW-0812">Transmembrane</keyword>
<evidence type="ECO:0000256" key="1">
    <source>
        <dbReference type="ARBA" id="ARBA00004429"/>
    </source>
</evidence>
<dbReference type="GO" id="GO:0015658">
    <property type="term" value="F:branched-chain amino acid transmembrane transporter activity"/>
    <property type="evidence" value="ECO:0007669"/>
    <property type="project" value="InterPro"/>
</dbReference>
<evidence type="ECO:0000256" key="3">
    <source>
        <dbReference type="ARBA" id="ARBA00022692"/>
    </source>
</evidence>
<evidence type="ECO:0000256" key="6">
    <source>
        <dbReference type="SAM" id="Phobius"/>
    </source>
</evidence>
<evidence type="ECO:0000256" key="4">
    <source>
        <dbReference type="ARBA" id="ARBA00022989"/>
    </source>
</evidence>
<keyword evidence="4 6" id="KW-1133">Transmembrane helix</keyword>
<dbReference type="GO" id="GO:0005886">
    <property type="term" value="C:plasma membrane"/>
    <property type="evidence" value="ECO:0007669"/>
    <property type="project" value="UniProtKB-SubCell"/>
</dbReference>
<evidence type="ECO:0000313" key="8">
    <source>
        <dbReference type="Proteomes" id="UP001156690"/>
    </source>
</evidence>
<accession>A0AAV5NXZ8</accession>
<sequence>MIRSNLLTWVSPLSSTSLNALLYLSLICIAIVAHLVGEVFLITLSTRVVIFALAGIGLNIALGYGGLVSLGHAAFFGLGGYSMGILASHAQDYMPLYEGVITVSGTQSMPIVWLVALISSGIAAFVIGLLSLRTSGVYFIMVTLAFGQMLYHFAISWSRYGGEDGLVIYTRNTFPGLDTLDPLQFFLITFVLLSVVLYFTARLRYSPFGMVLKAVRQAPGRVEAVGVHPFKIRLIAFVISGMITGLAGALYADLNRFVSPEMFSWQLSGEIMIFVILGGVGRLFGPVAGAGVFVFLEYLLGGLSDFWHIYLGAILLFVVLFAKGGIVSILSKKESVHE</sequence>
<feature type="transmembrane region" description="Helical" evidence="6">
    <location>
        <begin position="137"/>
        <end position="157"/>
    </location>
</feature>
<protein>
    <submittedName>
        <fullName evidence="7">Branched-chain amino acid ABC transporter permease</fullName>
    </submittedName>
</protein>
<dbReference type="RefSeq" id="WP_126608741.1">
    <property type="nucleotide sequence ID" value="NZ_AP025144.1"/>
</dbReference>
<comment type="caution">
    <text evidence="7">The sequence shown here is derived from an EMBL/GenBank/DDBJ whole genome shotgun (WGS) entry which is preliminary data.</text>
</comment>
<keyword evidence="5 6" id="KW-0472">Membrane</keyword>
<evidence type="ECO:0000313" key="7">
    <source>
        <dbReference type="EMBL" id="GLQ75154.1"/>
    </source>
</evidence>
<feature type="transmembrane region" description="Helical" evidence="6">
    <location>
        <begin position="308"/>
        <end position="330"/>
    </location>
</feature>
<dbReference type="InterPro" id="IPR043428">
    <property type="entry name" value="LivM-like"/>
</dbReference>
<dbReference type="PANTHER" id="PTHR30482:SF17">
    <property type="entry name" value="ABC TRANSPORTER ATP-BINDING PROTEIN"/>
    <property type="match status" value="1"/>
</dbReference>
<organism evidence="7 8">
    <name type="scientific">Vibrio penaeicida</name>
    <dbReference type="NCBI Taxonomy" id="104609"/>
    <lineage>
        <taxon>Bacteria</taxon>
        <taxon>Pseudomonadati</taxon>
        <taxon>Pseudomonadota</taxon>
        <taxon>Gammaproteobacteria</taxon>
        <taxon>Vibrionales</taxon>
        <taxon>Vibrionaceae</taxon>
        <taxon>Vibrio</taxon>
    </lineage>
</organism>
<comment type="subcellular location">
    <subcellularLocation>
        <location evidence="1">Cell inner membrane</location>
        <topology evidence="1">Multi-pass membrane protein</topology>
    </subcellularLocation>
</comment>
<dbReference type="CDD" id="cd06581">
    <property type="entry name" value="TM_PBP1_LivM_like"/>
    <property type="match status" value="1"/>
</dbReference>
<feature type="transmembrane region" description="Helical" evidence="6">
    <location>
        <begin position="111"/>
        <end position="130"/>
    </location>
</feature>
<gene>
    <name evidence="7" type="ORF">GCM10007932_45160</name>
</gene>
<dbReference type="EMBL" id="BSNX01000067">
    <property type="protein sequence ID" value="GLQ75154.1"/>
    <property type="molecule type" value="Genomic_DNA"/>
</dbReference>
<dbReference type="PANTHER" id="PTHR30482">
    <property type="entry name" value="HIGH-AFFINITY BRANCHED-CHAIN AMINO ACID TRANSPORT SYSTEM PERMEASE"/>
    <property type="match status" value="1"/>
</dbReference>
<dbReference type="AlphaFoldDB" id="A0AAV5NXZ8"/>
<reference evidence="8" key="1">
    <citation type="journal article" date="2019" name="Int. J. Syst. Evol. Microbiol.">
        <title>The Global Catalogue of Microorganisms (GCM) 10K type strain sequencing project: providing services to taxonomists for standard genome sequencing and annotation.</title>
        <authorList>
            <consortium name="The Broad Institute Genomics Platform"/>
            <consortium name="The Broad Institute Genome Sequencing Center for Infectious Disease"/>
            <person name="Wu L."/>
            <person name="Ma J."/>
        </authorList>
    </citation>
    <scope>NUCLEOTIDE SEQUENCE [LARGE SCALE GENOMIC DNA]</scope>
    <source>
        <strain evidence="8">NBRC 15640</strain>
    </source>
</reference>